<name>A0A383DWL2_9ZZZZ</name>
<gene>
    <name evidence="2" type="ORF">METZ01_LOCUS501735</name>
</gene>
<proteinExistence type="predicted"/>
<dbReference type="EMBL" id="UINC01220812">
    <property type="protein sequence ID" value="SVE48881.1"/>
    <property type="molecule type" value="Genomic_DNA"/>
</dbReference>
<dbReference type="AlphaFoldDB" id="A0A383DWL2"/>
<reference evidence="2" key="1">
    <citation type="submission" date="2018-05" db="EMBL/GenBank/DDBJ databases">
        <authorList>
            <person name="Lanie J.A."/>
            <person name="Ng W.-L."/>
            <person name="Kazmierczak K.M."/>
            <person name="Andrzejewski T.M."/>
            <person name="Davidsen T.M."/>
            <person name="Wayne K.J."/>
            <person name="Tettelin H."/>
            <person name="Glass J.I."/>
            <person name="Rusch D."/>
            <person name="Podicherti R."/>
            <person name="Tsui H.-C.T."/>
            <person name="Winkler M.E."/>
        </authorList>
    </citation>
    <scope>NUCLEOTIDE SEQUENCE</scope>
</reference>
<protein>
    <submittedName>
        <fullName evidence="2">Uncharacterized protein</fullName>
    </submittedName>
</protein>
<organism evidence="2">
    <name type="scientific">marine metagenome</name>
    <dbReference type="NCBI Taxonomy" id="408172"/>
    <lineage>
        <taxon>unclassified sequences</taxon>
        <taxon>metagenomes</taxon>
        <taxon>ecological metagenomes</taxon>
    </lineage>
</organism>
<evidence type="ECO:0000313" key="2">
    <source>
        <dbReference type="EMBL" id="SVE48881.1"/>
    </source>
</evidence>
<sequence length="22" mass="2635">MVHEQLEAQLENMLFTDENQSQ</sequence>
<evidence type="ECO:0000256" key="1">
    <source>
        <dbReference type="SAM" id="MobiDB-lite"/>
    </source>
</evidence>
<accession>A0A383DWL2</accession>
<feature type="region of interest" description="Disordered" evidence="1">
    <location>
        <begin position="1"/>
        <end position="22"/>
    </location>
</feature>